<dbReference type="Pfam" id="PF20057">
    <property type="entry name" value="DUF6456"/>
    <property type="match status" value="1"/>
</dbReference>
<gene>
    <name evidence="2" type="ordered locus">RD1_2775</name>
</gene>
<dbReference type="KEGG" id="rde:RD1_2775"/>
<dbReference type="Proteomes" id="UP000007029">
    <property type="component" value="Chromosome"/>
</dbReference>
<evidence type="ECO:0000313" key="2">
    <source>
        <dbReference type="EMBL" id="ABG32306.1"/>
    </source>
</evidence>
<keyword evidence="3" id="KW-1185">Reference proteome</keyword>
<sequence length="394" mass="42848">MTGDCPMKDLETLNYPHPIDGLQLPDWVPSAAQMYLAHTEAGLPIRALARAAGCHASTILRQIRRIETKRDDPLVDAALRNLGNVHFKPCLTPVTPEQEDPTGMTFQSKIRQSDQAADAAKDATFEAEAVRVLRRLCETGAVLAVAAEMEKAVIVRDGVAGAATRTGVVNRSFAEALALKDWISPQQNGKITRYTITPAGRSALEGMMDHVRADDPPGFAESQTAFVGSTSSWGASQDIETERPRRMRYNLAESPLTALARRKDKNGEQFLTDNLVSAGEQLREDFELAQMGPRVAQNWDSFLTAGDRGSYVPDSGVNDGPSNARRRVADALAELGPGLSDVVLRCCCYLEGLETAEKKLGWSARSGKIVLRIALIRLRRHYDETVGPGGPLIG</sequence>
<proteinExistence type="predicted"/>
<reference evidence="2 3" key="1">
    <citation type="journal article" date="2007" name="J. Bacteriol.">
        <title>The complete genome sequence of Roseobacter denitrificans reveals a mixotrophic rather than photosynthetic metabolism.</title>
        <authorList>
            <person name="Swingley W.D."/>
            <person name="Sadekar S."/>
            <person name="Mastrian S.D."/>
            <person name="Matthies H.J."/>
            <person name="Hao J."/>
            <person name="Ramos H."/>
            <person name="Acharya C.R."/>
            <person name="Conrad A.L."/>
            <person name="Taylor H.L."/>
            <person name="Dejesa L.C."/>
            <person name="Shah M.K."/>
            <person name="O'huallachain M.E."/>
            <person name="Lince M.T."/>
            <person name="Blankenship R.E."/>
            <person name="Beatty J.T."/>
            <person name="Touchman J.W."/>
        </authorList>
    </citation>
    <scope>NUCLEOTIDE SEQUENCE [LARGE SCALE GENOMIC DNA]</scope>
    <source>
        <strain evidence="3">ATCC 33942 / OCh 114</strain>
    </source>
</reference>
<feature type="domain" description="DUF6456" evidence="1">
    <location>
        <begin position="247"/>
        <end position="384"/>
    </location>
</feature>
<evidence type="ECO:0000313" key="3">
    <source>
        <dbReference type="Proteomes" id="UP000007029"/>
    </source>
</evidence>
<name>Q165N7_ROSDO</name>
<dbReference type="EMBL" id="CP000362">
    <property type="protein sequence ID" value="ABG32306.1"/>
    <property type="molecule type" value="Genomic_DNA"/>
</dbReference>
<evidence type="ECO:0000259" key="1">
    <source>
        <dbReference type="Pfam" id="PF20057"/>
    </source>
</evidence>
<dbReference type="STRING" id="375451.RD1_2775"/>
<dbReference type="HOGENOM" id="CLU_070806_0_0_5"/>
<protein>
    <submittedName>
        <fullName evidence="2">Conserved domain protein</fullName>
    </submittedName>
</protein>
<organism evidence="2 3">
    <name type="scientific">Roseobacter denitrificans (strain ATCC 33942 / OCh 114)</name>
    <name type="common">Erythrobacter sp. (strain OCh 114)</name>
    <name type="synonym">Roseobacter denitrificans</name>
    <dbReference type="NCBI Taxonomy" id="375451"/>
    <lineage>
        <taxon>Bacteria</taxon>
        <taxon>Pseudomonadati</taxon>
        <taxon>Pseudomonadota</taxon>
        <taxon>Alphaproteobacteria</taxon>
        <taxon>Rhodobacterales</taxon>
        <taxon>Roseobacteraceae</taxon>
        <taxon>Roseobacter</taxon>
    </lineage>
</organism>
<accession>Q165N7</accession>
<dbReference type="eggNOG" id="COG0583">
    <property type="taxonomic scope" value="Bacteria"/>
</dbReference>
<dbReference type="InterPro" id="IPR045599">
    <property type="entry name" value="DUF6456"/>
</dbReference>
<dbReference type="AlphaFoldDB" id="Q165N7"/>